<dbReference type="EMBL" id="JACGCI010000041">
    <property type="protein sequence ID" value="KAF6752984.1"/>
    <property type="molecule type" value="Genomic_DNA"/>
</dbReference>
<sequence length="513" mass="57173">MPRDLPGFYWDAERNRYFPLSARPLGAPIQTQPPDDGNPNKKRKVGNSAGNSKPPTVQRMEVDGDDALDPSSSSKSAVAHAKRKAHPWSSTQSAVTQPIWDWSKRERIAREIQAFYIGATSRLTYNHAPTFGKITTFCTYGSDSSDPNDSGRWHLLGDQRGWLFRCKASYRDHDTEEPSRLDSDFDVETNWLPWSAELNLQPSGFVSSISMWGSRWIATGAGASARFASSDIKSLDRMFIVTLPGARDLWASHLRNRSAVFGASFRAIYIPDIDQSRSPEQLNTHSDVFTVVQDEHLIYTGARNGSIHRFDKRVGFKHGDLLLDGRFRKNQRSSVLNLTLLGGANDDDPAHWGDPYSSTRIMESGLLVSQMNGDLKTFDLRFVTSKSNERRGSQPVVIYDGHVNNHTRELGLAVDYGNNFLYAAGQDCRIRGWSISSGEPIVPHTPLSSTSTSIPWAHFNPFLSTFNEPVPVLRVSSDDTKSFGQRSCLWAASGEDVWRWNLGQQNGSAGGMV</sequence>
<dbReference type="PANTHER" id="PTHR44472">
    <property type="entry name" value="DDB1- AND CUL4-ASSOCIATED FACTOR 4-RELATED"/>
    <property type="match status" value="1"/>
</dbReference>
<dbReference type="OrthoDB" id="128867at2759"/>
<gene>
    <name evidence="4" type="ORF">DFP72DRAFT_814544</name>
</gene>
<organism evidence="4 5">
    <name type="scientific">Ephemerocybe angulata</name>
    <dbReference type="NCBI Taxonomy" id="980116"/>
    <lineage>
        <taxon>Eukaryota</taxon>
        <taxon>Fungi</taxon>
        <taxon>Dikarya</taxon>
        <taxon>Basidiomycota</taxon>
        <taxon>Agaricomycotina</taxon>
        <taxon>Agaricomycetes</taxon>
        <taxon>Agaricomycetidae</taxon>
        <taxon>Agaricales</taxon>
        <taxon>Agaricineae</taxon>
        <taxon>Psathyrellaceae</taxon>
        <taxon>Ephemerocybe</taxon>
    </lineage>
</organism>
<dbReference type="Proteomes" id="UP000521943">
    <property type="component" value="Unassembled WGS sequence"/>
</dbReference>
<dbReference type="SUPFAM" id="SSF50978">
    <property type="entry name" value="WD40 repeat-like"/>
    <property type="match status" value="1"/>
</dbReference>
<keyword evidence="5" id="KW-1185">Reference proteome</keyword>
<keyword evidence="1" id="KW-0853">WD repeat</keyword>
<evidence type="ECO:0000256" key="3">
    <source>
        <dbReference type="SAM" id="MobiDB-lite"/>
    </source>
</evidence>
<evidence type="ECO:0000256" key="2">
    <source>
        <dbReference type="ARBA" id="ARBA00022737"/>
    </source>
</evidence>
<dbReference type="InterPro" id="IPR036322">
    <property type="entry name" value="WD40_repeat_dom_sf"/>
</dbReference>
<evidence type="ECO:0000313" key="4">
    <source>
        <dbReference type="EMBL" id="KAF6752984.1"/>
    </source>
</evidence>
<keyword evidence="2" id="KW-0677">Repeat</keyword>
<feature type="compositionally biased region" description="Low complexity" evidence="3">
    <location>
        <begin position="69"/>
        <end position="79"/>
    </location>
</feature>
<evidence type="ECO:0000313" key="5">
    <source>
        <dbReference type="Proteomes" id="UP000521943"/>
    </source>
</evidence>
<feature type="region of interest" description="Disordered" evidence="3">
    <location>
        <begin position="21"/>
        <end position="90"/>
    </location>
</feature>
<accession>A0A8H6HUR3</accession>
<dbReference type="InterPro" id="IPR015943">
    <property type="entry name" value="WD40/YVTN_repeat-like_dom_sf"/>
</dbReference>
<proteinExistence type="predicted"/>
<evidence type="ECO:0000256" key="1">
    <source>
        <dbReference type="ARBA" id="ARBA00022574"/>
    </source>
</evidence>
<reference evidence="4 5" key="1">
    <citation type="submission" date="2020-07" db="EMBL/GenBank/DDBJ databases">
        <title>Comparative genomics of pyrophilous fungi reveals a link between fire events and developmental genes.</title>
        <authorList>
            <consortium name="DOE Joint Genome Institute"/>
            <person name="Steindorff A.S."/>
            <person name="Carver A."/>
            <person name="Calhoun S."/>
            <person name="Stillman K."/>
            <person name="Liu H."/>
            <person name="Lipzen A."/>
            <person name="Pangilinan J."/>
            <person name="Labutti K."/>
            <person name="Bruns T.D."/>
            <person name="Grigoriev I.V."/>
        </authorList>
    </citation>
    <scope>NUCLEOTIDE SEQUENCE [LARGE SCALE GENOMIC DNA]</scope>
    <source>
        <strain evidence="4 5">CBS 144469</strain>
    </source>
</reference>
<protein>
    <submittedName>
        <fullName evidence="4">Uncharacterized protein</fullName>
    </submittedName>
</protein>
<comment type="caution">
    <text evidence="4">The sequence shown here is derived from an EMBL/GenBank/DDBJ whole genome shotgun (WGS) entry which is preliminary data.</text>
</comment>
<dbReference type="Gene3D" id="2.130.10.10">
    <property type="entry name" value="YVTN repeat-like/Quinoprotein amine dehydrogenase"/>
    <property type="match status" value="1"/>
</dbReference>
<dbReference type="AlphaFoldDB" id="A0A8H6HUR3"/>
<dbReference type="PANTHER" id="PTHR44472:SF1">
    <property type="entry name" value="DDB1 AND CUL4 ASSOCIATED FACTOR 4"/>
    <property type="match status" value="1"/>
</dbReference>
<name>A0A8H6HUR3_9AGAR</name>
<dbReference type="InterPro" id="IPR052254">
    <property type="entry name" value="CUL4-DDB1_E3_ligase_receptor"/>
</dbReference>